<dbReference type="Pfam" id="PF03564">
    <property type="entry name" value="DUF1759"/>
    <property type="match status" value="1"/>
</dbReference>
<dbReference type="PANTHER" id="PTHR47331:SF1">
    <property type="entry name" value="GAG-LIKE PROTEIN"/>
    <property type="match status" value="1"/>
</dbReference>
<dbReference type="EMBL" id="JBEUOH010000022">
    <property type="protein sequence ID" value="KAL0867810.1"/>
    <property type="molecule type" value="Genomic_DNA"/>
</dbReference>
<dbReference type="Proteomes" id="UP001549920">
    <property type="component" value="Unassembled WGS sequence"/>
</dbReference>
<sequence length="1722" mass="196552">MDKLNAIQDDIYSKINKAQINYKKSPKSRITKSYVQTRLESLESWWSTFVQTHQKIISDVPSDDYENSKYVEDDTFELAEELYIDYKSELKETLEDLSPQTSSSNSGTDRVVSKVDRSCVKLPKIAIPIFTGKYTEWTTFHDLFVSLIHKNTSLDNVQKLHYLKSHLSGEADQLLRHIPITSDNYLTCWEQLTSRYSNKRYIANCILERFMSLKSIHFESSGALKELLDTTNETLNGLQNLGVKTENWDILVIYILSHKLDSESRKQWEDKISDVTKDLPTLTQFKEFLEHRFRALEFLDHKSTKHGYRNNNVNQPISKKTFHVNVTPCIYCSDSHKIANCKKFAKEDCQARRSFVQTRNLCFNCLGSNHSVVQCRLPTGCRICHKRHHSLLHLKYSPQSTDNLQATEDNVVAATTSTQDQSSTLVTTCFANIPTQVLLATALVKAQSRSGLDITLRSLLDQGSQASFVTESAVQLLGLKKYASKSAVSGLGSDKIMTSKHVVFLKIQSLHDPSFVVSVKAHVLNKLTAFLPEEKIEIQLLPQLPDLKLADPKYNIPNKIDILLGAEVYGQILLEGLIKGPVGSPVAQNTRLGWILSGKVQAKNSTSNDDHIINMHLQVSEDEILRKFWEIESEPCNQKPHLTDEEKACEEIFLTTTKRDSSGRYIVKLPLREESTCKDGNTQVIAAKRFNMLERKLLRNPELKIKYDQVILEYIQLGHMEYVPIEEQHKNDVVYLPHHAVIREDKSTTKLRVVFDASCPGKNGVSLNHDLMIGPALQDDLRHIIMRWRQHPVCLVADIVKMYRQIKVTSEDVDLQRLLWRDNPESEIKHLRLLRVTFGTASAPYLAVRTLQQLARDEGVDCPEASEIILNDFYMDDLMSGCETVEEGIKLSKDIAKILDKGGFQLQKWSSNKEEVLDEINKENGKEVENLQIKLDTVMKILGLTWNRCTDVFEYAITMTPLSLPVTKRKVISEVSRLFDPLGWLAPVIIKAKILIQALWISGIGWDDELPPQLLKDWIEYRNELPHLSKFKIPRWLDTKKNDELVEIHGFCDSSNDAYAAVVYLRIVDSEGNVKVNLVTSKTRVSPIKQLSIPKLELCGAVLLAKLLQEVAEVLKIPKENIHAWTDSSVVLAWLSDHPNKWKTFIANRVSEILTILERKQWSHVSTKNNPADCASRGMKPSELIDFELWRKGPSWLEDKVINYERKSFETKEEKKKPKLCHLVTDVDNNDLLWTKYSTLSHQIRVIAWIKRVFKKSKDTKLPSYLTSKELAEALITCIKHWQAQEFKEDLIKLKNGEQLNKKSKLTCLSPFLDEFGVLRVGGRLSGAAIDENRKHPIIIPAKTHFTNLLIKEAHARTLHGGPQLMVTHLRSRYWILDVKNQVKFFCRKCVICIRHSSRTTEQLMGQLPASRVTPGRPFRQSGVDYAGPINIRTSKGRGHHSYKGYICLFICMATRAIHLELVSDLTSQGFLAAFKRFVARRGHCSDLFSDNGTNFVGANRELKQLLAEEKSQVAVEIADWLANNGTTWHFIPPHAPNFGGLWEAGVKSTKHHLKRVIGVSTLTFEELYTVLSQIEACLNSRPLCQLSTESADPVPFTPGHFLIGEPPVLVPEASYENSSVSSLKRWQFTQRMVQEFWRKWSQEYLSQFLNRYRWSHCVPEPKIGDVVLVKEDDLPPSRWLYGIILHKHPGLDKITRVVSLRCKGVVIKRPVSKLCILPVAD</sequence>
<dbReference type="PANTHER" id="PTHR47331">
    <property type="entry name" value="PHD-TYPE DOMAIN-CONTAINING PROTEIN"/>
    <property type="match status" value="1"/>
</dbReference>
<dbReference type="InterPro" id="IPR012337">
    <property type="entry name" value="RNaseH-like_sf"/>
</dbReference>
<dbReference type="CDD" id="cd01644">
    <property type="entry name" value="RT_pepA17"/>
    <property type="match status" value="1"/>
</dbReference>
<comment type="caution">
    <text evidence="2">The sequence shown here is derived from an EMBL/GenBank/DDBJ whole genome shotgun (WGS) entry which is preliminary data.</text>
</comment>
<dbReference type="Gene3D" id="3.30.420.10">
    <property type="entry name" value="Ribonuclease H-like superfamily/Ribonuclease H"/>
    <property type="match status" value="1"/>
</dbReference>
<keyword evidence="3" id="KW-1185">Reference proteome</keyword>
<accession>A0ABR3HBM8</accession>
<dbReference type="PROSITE" id="PS50994">
    <property type="entry name" value="INTEGRASE"/>
    <property type="match status" value="1"/>
</dbReference>
<dbReference type="Pfam" id="PF05380">
    <property type="entry name" value="Peptidase_A17"/>
    <property type="match status" value="1"/>
</dbReference>
<protein>
    <recommendedName>
        <fullName evidence="1">Integrase catalytic domain-containing protein</fullName>
    </recommendedName>
</protein>
<dbReference type="InterPro" id="IPR036397">
    <property type="entry name" value="RNaseH_sf"/>
</dbReference>
<dbReference type="InterPro" id="IPR005312">
    <property type="entry name" value="DUF1759"/>
</dbReference>
<name>A0ABR3HBM8_LOXSC</name>
<feature type="domain" description="Integrase catalytic" evidence="1">
    <location>
        <begin position="1414"/>
        <end position="1602"/>
    </location>
</feature>
<gene>
    <name evidence="2" type="ORF">ABMA27_008512</name>
</gene>
<dbReference type="InterPro" id="IPR008042">
    <property type="entry name" value="Retrotrans_Pao"/>
</dbReference>
<dbReference type="Pfam" id="PF18701">
    <property type="entry name" value="DUF5641"/>
    <property type="match status" value="1"/>
</dbReference>
<dbReference type="InterPro" id="IPR041588">
    <property type="entry name" value="Integrase_H2C2"/>
</dbReference>
<dbReference type="InterPro" id="IPR040676">
    <property type="entry name" value="DUF5641"/>
</dbReference>
<dbReference type="InterPro" id="IPR001584">
    <property type="entry name" value="Integrase_cat-core"/>
</dbReference>
<dbReference type="InterPro" id="IPR043502">
    <property type="entry name" value="DNA/RNA_pol_sf"/>
</dbReference>
<dbReference type="SUPFAM" id="SSF53098">
    <property type="entry name" value="Ribonuclease H-like"/>
    <property type="match status" value="1"/>
</dbReference>
<reference evidence="2 3" key="1">
    <citation type="submission" date="2024-06" db="EMBL/GenBank/DDBJ databases">
        <title>A chromosome-level genome assembly of beet webworm, Loxostege sticticalis.</title>
        <authorList>
            <person name="Zhang Y."/>
        </authorList>
    </citation>
    <scope>NUCLEOTIDE SEQUENCE [LARGE SCALE GENOMIC DNA]</scope>
    <source>
        <strain evidence="2">AQ026</strain>
        <tissue evidence="2">Whole body</tissue>
    </source>
</reference>
<evidence type="ECO:0000313" key="3">
    <source>
        <dbReference type="Proteomes" id="UP001549920"/>
    </source>
</evidence>
<dbReference type="SUPFAM" id="SSF56672">
    <property type="entry name" value="DNA/RNA polymerases"/>
    <property type="match status" value="1"/>
</dbReference>
<dbReference type="Pfam" id="PF17921">
    <property type="entry name" value="Integrase_H2C2"/>
    <property type="match status" value="1"/>
</dbReference>
<evidence type="ECO:0000259" key="1">
    <source>
        <dbReference type="PROSITE" id="PS50994"/>
    </source>
</evidence>
<evidence type="ECO:0000313" key="2">
    <source>
        <dbReference type="EMBL" id="KAL0867810.1"/>
    </source>
</evidence>
<dbReference type="Gene3D" id="1.10.340.70">
    <property type="match status" value="1"/>
</dbReference>
<proteinExistence type="predicted"/>
<organism evidence="2 3">
    <name type="scientific">Loxostege sticticalis</name>
    <name type="common">Beet webworm moth</name>
    <dbReference type="NCBI Taxonomy" id="481309"/>
    <lineage>
        <taxon>Eukaryota</taxon>
        <taxon>Metazoa</taxon>
        <taxon>Ecdysozoa</taxon>
        <taxon>Arthropoda</taxon>
        <taxon>Hexapoda</taxon>
        <taxon>Insecta</taxon>
        <taxon>Pterygota</taxon>
        <taxon>Neoptera</taxon>
        <taxon>Endopterygota</taxon>
        <taxon>Lepidoptera</taxon>
        <taxon>Glossata</taxon>
        <taxon>Ditrysia</taxon>
        <taxon>Pyraloidea</taxon>
        <taxon>Crambidae</taxon>
        <taxon>Pyraustinae</taxon>
        <taxon>Loxostege</taxon>
    </lineage>
</organism>